<dbReference type="OrthoDB" id="9995210at2759"/>
<dbReference type="PANTHER" id="PTHR24182:SF13">
    <property type="entry name" value="LD18443P"/>
    <property type="match status" value="1"/>
</dbReference>
<dbReference type="SUPFAM" id="SSF48403">
    <property type="entry name" value="Ankyrin repeat"/>
    <property type="match status" value="2"/>
</dbReference>
<dbReference type="PROSITE" id="PS50088">
    <property type="entry name" value="ANK_REPEAT"/>
    <property type="match status" value="4"/>
</dbReference>
<dbReference type="eggNOG" id="KOG4177">
    <property type="taxonomic scope" value="Eukaryota"/>
</dbReference>
<keyword evidence="1" id="KW-0040">ANK repeat</keyword>
<dbReference type="EMBL" id="DS113498">
    <property type="protein sequence ID" value="EAY03661.1"/>
    <property type="molecule type" value="Genomic_DNA"/>
</dbReference>
<dbReference type="VEuPathDB" id="TrichDB:TVAGG3_0547530"/>
<dbReference type="VEuPathDB" id="TrichDB:TVAG_145300"/>
<dbReference type="AlphaFoldDB" id="A2EUL2"/>
<dbReference type="PANTHER" id="PTHR24182">
    <property type="entry name" value="ANKYRIN REPEAT AND SOCS BOX CONTAINING 4"/>
    <property type="match status" value="1"/>
</dbReference>
<dbReference type="RefSeq" id="XP_001315884.1">
    <property type="nucleotide sequence ID" value="XM_001315849.1"/>
</dbReference>
<proteinExistence type="predicted"/>
<dbReference type="SMART" id="SM00248">
    <property type="entry name" value="ANK"/>
    <property type="match status" value="6"/>
</dbReference>
<feature type="repeat" description="ANK" evidence="1">
    <location>
        <begin position="216"/>
        <end position="248"/>
    </location>
</feature>
<feature type="repeat" description="ANK" evidence="1">
    <location>
        <begin position="315"/>
        <end position="347"/>
    </location>
</feature>
<dbReference type="InterPro" id="IPR020683">
    <property type="entry name" value="DUF3447"/>
</dbReference>
<protein>
    <recommendedName>
        <fullName evidence="2">DUF3447 domain-containing protein</fullName>
    </recommendedName>
</protein>
<evidence type="ECO:0000259" key="2">
    <source>
        <dbReference type="Pfam" id="PF11929"/>
    </source>
</evidence>
<feature type="repeat" description="ANK" evidence="1">
    <location>
        <begin position="249"/>
        <end position="281"/>
    </location>
</feature>
<dbReference type="KEGG" id="tva:4761510"/>
<dbReference type="InParanoid" id="A2EUL2"/>
<dbReference type="InterPro" id="IPR036770">
    <property type="entry name" value="Ankyrin_rpt-contain_sf"/>
</dbReference>
<gene>
    <name evidence="3" type="ORF">TVAG_145300</name>
</gene>
<evidence type="ECO:0000256" key="1">
    <source>
        <dbReference type="PROSITE-ProRule" id="PRU00023"/>
    </source>
</evidence>
<dbReference type="Pfam" id="PF00023">
    <property type="entry name" value="Ank"/>
    <property type="match status" value="2"/>
</dbReference>
<dbReference type="Pfam" id="PF12796">
    <property type="entry name" value="Ank_2"/>
    <property type="match status" value="1"/>
</dbReference>
<dbReference type="STRING" id="5722.A2EUL2"/>
<dbReference type="SMR" id="A2EUL2"/>
<dbReference type="Gene3D" id="1.25.40.20">
    <property type="entry name" value="Ankyrin repeat-containing domain"/>
    <property type="match status" value="1"/>
</dbReference>
<evidence type="ECO:0000313" key="3">
    <source>
        <dbReference type="EMBL" id="EAY03661.1"/>
    </source>
</evidence>
<sequence>MDDDLQAFIAFTEREGFCEDQKYMSDFYPDYVYAYRNTNYDNKYSLLELCCYHGSVNCFKFLRTKFNSKITHCCGQYSFLSGNPDIIAECINNQDDFFIYFYSMPYAIISHNIDFISFLVNEKEQTIDLGSCIEYNNILAFLVHLDQSKTIGEHFPASIHFNIKGLWGYLLSHGADPNATTTDKLTALHLSILEKNTQRVQFLIAHGANVNVFDSNFRTPLHYAIENNCLEIAKILISGGAKINVNDKNCQTPLHYAARANAKEIASLLISHGALINDLDNKHMPPIKVAALHNSKETLEFLLSQGASTQTLWTEKTTLLMYAAMGNSKETADFLISHGADVNASNVGMRRFYAMTV</sequence>
<feature type="repeat" description="ANK" evidence="1">
    <location>
        <begin position="183"/>
        <end position="215"/>
    </location>
</feature>
<accession>A2EUL2</accession>
<reference evidence="3" key="2">
    <citation type="journal article" date="2007" name="Science">
        <title>Draft genome sequence of the sexually transmitted pathogen Trichomonas vaginalis.</title>
        <authorList>
            <person name="Carlton J.M."/>
            <person name="Hirt R.P."/>
            <person name="Silva J.C."/>
            <person name="Delcher A.L."/>
            <person name="Schatz M."/>
            <person name="Zhao Q."/>
            <person name="Wortman J.R."/>
            <person name="Bidwell S.L."/>
            <person name="Alsmark U.C.M."/>
            <person name="Besteiro S."/>
            <person name="Sicheritz-Ponten T."/>
            <person name="Noel C.J."/>
            <person name="Dacks J.B."/>
            <person name="Foster P.G."/>
            <person name="Simillion C."/>
            <person name="Van de Peer Y."/>
            <person name="Miranda-Saavedra D."/>
            <person name="Barton G.J."/>
            <person name="Westrop G.D."/>
            <person name="Mueller S."/>
            <person name="Dessi D."/>
            <person name="Fiori P.L."/>
            <person name="Ren Q."/>
            <person name="Paulsen I."/>
            <person name="Zhang H."/>
            <person name="Bastida-Corcuera F.D."/>
            <person name="Simoes-Barbosa A."/>
            <person name="Brown M.T."/>
            <person name="Hayes R.D."/>
            <person name="Mukherjee M."/>
            <person name="Okumura C.Y."/>
            <person name="Schneider R."/>
            <person name="Smith A.J."/>
            <person name="Vanacova S."/>
            <person name="Villalvazo M."/>
            <person name="Haas B.J."/>
            <person name="Pertea M."/>
            <person name="Feldblyum T.V."/>
            <person name="Utterback T.R."/>
            <person name="Shu C.L."/>
            <person name="Osoegawa K."/>
            <person name="de Jong P.J."/>
            <person name="Hrdy I."/>
            <person name="Horvathova L."/>
            <person name="Zubacova Z."/>
            <person name="Dolezal P."/>
            <person name="Malik S.B."/>
            <person name="Logsdon J.M. Jr."/>
            <person name="Henze K."/>
            <person name="Gupta A."/>
            <person name="Wang C.C."/>
            <person name="Dunne R.L."/>
            <person name="Upcroft J.A."/>
            <person name="Upcroft P."/>
            <person name="White O."/>
            <person name="Salzberg S.L."/>
            <person name="Tang P."/>
            <person name="Chiu C.-H."/>
            <person name="Lee Y.-S."/>
            <person name="Embley T.M."/>
            <person name="Coombs G.H."/>
            <person name="Mottram J.C."/>
            <person name="Tachezy J."/>
            <person name="Fraser-Liggett C.M."/>
            <person name="Johnson P.J."/>
        </authorList>
    </citation>
    <scope>NUCLEOTIDE SEQUENCE [LARGE SCALE GENOMIC DNA]</scope>
    <source>
        <strain evidence="3">G3</strain>
    </source>
</reference>
<organism evidence="3 4">
    <name type="scientific">Trichomonas vaginalis (strain ATCC PRA-98 / G3)</name>
    <dbReference type="NCBI Taxonomy" id="412133"/>
    <lineage>
        <taxon>Eukaryota</taxon>
        <taxon>Metamonada</taxon>
        <taxon>Parabasalia</taxon>
        <taxon>Trichomonadida</taxon>
        <taxon>Trichomonadidae</taxon>
        <taxon>Trichomonas</taxon>
    </lineage>
</organism>
<dbReference type="PROSITE" id="PS50297">
    <property type="entry name" value="ANK_REP_REGION"/>
    <property type="match status" value="4"/>
</dbReference>
<dbReference type="Pfam" id="PF11929">
    <property type="entry name" value="DUF3447"/>
    <property type="match status" value="1"/>
</dbReference>
<evidence type="ECO:0000313" key="4">
    <source>
        <dbReference type="Proteomes" id="UP000001542"/>
    </source>
</evidence>
<dbReference type="Proteomes" id="UP000001542">
    <property type="component" value="Unassembled WGS sequence"/>
</dbReference>
<name>A2EUL2_TRIV3</name>
<keyword evidence="4" id="KW-1185">Reference proteome</keyword>
<feature type="domain" description="DUF3447" evidence="2">
    <location>
        <begin position="66"/>
        <end position="143"/>
    </location>
</feature>
<reference evidence="3" key="1">
    <citation type="submission" date="2006-10" db="EMBL/GenBank/DDBJ databases">
        <authorList>
            <person name="Amadeo P."/>
            <person name="Zhao Q."/>
            <person name="Wortman J."/>
            <person name="Fraser-Liggett C."/>
            <person name="Carlton J."/>
        </authorList>
    </citation>
    <scope>NUCLEOTIDE SEQUENCE</scope>
    <source>
        <strain evidence="3">G3</strain>
    </source>
</reference>
<dbReference type="PRINTS" id="PR01415">
    <property type="entry name" value="ANKYRIN"/>
</dbReference>
<dbReference type="InterPro" id="IPR002110">
    <property type="entry name" value="Ankyrin_rpt"/>
</dbReference>